<dbReference type="RefSeq" id="WP_378418595.1">
    <property type="nucleotide sequence ID" value="NZ_JBHSFO010000009.1"/>
</dbReference>
<organism evidence="3 4">
    <name type="scientific">Rhodococcus kronopolitis</name>
    <dbReference type="NCBI Taxonomy" id="1460226"/>
    <lineage>
        <taxon>Bacteria</taxon>
        <taxon>Bacillati</taxon>
        <taxon>Actinomycetota</taxon>
        <taxon>Actinomycetes</taxon>
        <taxon>Mycobacteriales</taxon>
        <taxon>Nocardiaceae</taxon>
        <taxon>Rhodococcus</taxon>
    </lineage>
</organism>
<dbReference type="Pfam" id="PF25547">
    <property type="entry name" value="WXG100_2"/>
    <property type="match status" value="1"/>
</dbReference>
<evidence type="ECO:0000313" key="4">
    <source>
        <dbReference type="Proteomes" id="UP001595914"/>
    </source>
</evidence>
<evidence type="ECO:0000313" key="3">
    <source>
        <dbReference type="EMBL" id="MFC4605203.1"/>
    </source>
</evidence>
<dbReference type="InterPro" id="IPR057746">
    <property type="entry name" value="CpnT-like_N"/>
</dbReference>
<feature type="domain" description="Outer membrane channel protein CpnT-like N-terminal" evidence="2">
    <location>
        <begin position="10"/>
        <end position="147"/>
    </location>
</feature>
<accession>A0ABV9FVG1</accession>
<keyword evidence="4" id="KW-1185">Reference proteome</keyword>
<proteinExistence type="predicted"/>
<dbReference type="EMBL" id="JBHSFO010000009">
    <property type="protein sequence ID" value="MFC4605203.1"/>
    <property type="molecule type" value="Genomic_DNA"/>
</dbReference>
<evidence type="ECO:0000256" key="1">
    <source>
        <dbReference type="SAM" id="MobiDB-lite"/>
    </source>
</evidence>
<protein>
    <recommendedName>
        <fullName evidence="2">Outer membrane channel protein CpnT-like N-terminal domain-containing protein</fullName>
    </recommendedName>
</protein>
<reference evidence="4" key="1">
    <citation type="journal article" date="2019" name="Int. J. Syst. Evol. Microbiol.">
        <title>The Global Catalogue of Microorganisms (GCM) 10K type strain sequencing project: providing services to taxonomists for standard genome sequencing and annotation.</title>
        <authorList>
            <consortium name="The Broad Institute Genomics Platform"/>
            <consortium name="The Broad Institute Genome Sequencing Center for Infectious Disease"/>
            <person name="Wu L."/>
            <person name="Ma J."/>
        </authorList>
    </citation>
    <scope>NUCLEOTIDE SEQUENCE [LARGE SCALE GENOMIC DNA]</scope>
    <source>
        <strain evidence="4">CCUG 54520</strain>
    </source>
</reference>
<sequence>MGLEIPDGLRGVASVVVGTDWPEADEAALRRLAAAWDSASAAVGGISRDGDAAMAEALGAVVGDVDAAMRRYWAGLDGSDGAFAALVGLCDRLAQSCDRAATDIEHTKLTVIAALVLLAAELASLAAAAIPTLGASTAAMPAAQVATGVAVRIAVRELLLRLLADAARSTARNAMQDGAVQVLQILQGHRRSIDTDGLVSGAIEGFVDDVVSVGVNTLGSGATSTIGRLGVESVAGAAGSVAGAVASGEDATWQDLTSGGLGGALGALEAPVEPRRTAPRPTG</sequence>
<feature type="region of interest" description="Disordered" evidence="1">
    <location>
        <begin position="264"/>
        <end position="283"/>
    </location>
</feature>
<evidence type="ECO:0000259" key="2">
    <source>
        <dbReference type="Pfam" id="PF25547"/>
    </source>
</evidence>
<gene>
    <name evidence="3" type="ORF">ACFO6S_16010</name>
</gene>
<name>A0ABV9FVG1_9NOCA</name>
<comment type="caution">
    <text evidence="3">The sequence shown here is derived from an EMBL/GenBank/DDBJ whole genome shotgun (WGS) entry which is preliminary data.</text>
</comment>
<dbReference type="Proteomes" id="UP001595914">
    <property type="component" value="Unassembled WGS sequence"/>
</dbReference>